<keyword evidence="8 13" id="KW-0406">Ion transport</keyword>
<evidence type="ECO:0000313" key="15">
    <source>
        <dbReference type="EMBL" id="GMT36485.1"/>
    </source>
</evidence>
<dbReference type="EMBL" id="BTSY01000007">
    <property type="protein sequence ID" value="GMT36485.1"/>
    <property type="molecule type" value="Genomic_DNA"/>
</dbReference>
<dbReference type="PRINTS" id="PR01078">
    <property type="entry name" value="AMINACHANNEL"/>
</dbReference>
<comment type="subcellular location">
    <subcellularLocation>
        <location evidence="1">Membrane</location>
        <topology evidence="1">Multi-pass membrane protein</topology>
    </subcellularLocation>
</comment>
<evidence type="ECO:0000256" key="14">
    <source>
        <dbReference type="SAM" id="Phobius"/>
    </source>
</evidence>
<evidence type="ECO:0000256" key="6">
    <source>
        <dbReference type="ARBA" id="ARBA00022989"/>
    </source>
</evidence>
<proteinExistence type="inferred from homology"/>
<evidence type="ECO:0000256" key="5">
    <source>
        <dbReference type="ARBA" id="ARBA00022692"/>
    </source>
</evidence>
<reference evidence="15" key="1">
    <citation type="submission" date="2023-10" db="EMBL/GenBank/DDBJ databases">
        <title>Genome assembly of Pristionchus species.</title>
        <authorList>
            <person name="Yoshida K."/>
            <person name="Sommer R.J."/>
        </authorList>
    </citation>
    <scope>NUCLEOTIDE SEQUENCE</scope>
    <source>
        <strain evidence="15">RS5133</strain>
    </source>
</reference>
<evidence type="ECO:0000256" key="2">
    <source>
        <dbReference type="ARBA" id="ARBA00007193"/>
    </source>
</evidence>
<dbReference type="Gene3D" id="1.10.287.770">
    <property type="entry name" value="YojJ-like"/>
    <property type="match status" value="1"/>
</dbReference>
<comment type="caution">
    <text evidence="15">The sequence shown here is derived from an EMBL/GenBank/DDBJ whole genome shotgun (WGS) entry which is preliminary data.</text>
</comment>
<feature type="non-terminal residue" evidence="15">
    <location>
        <position position="1"/>
    </location>
</feature>
<evidence type="ECO:0000256" key="11">
    <source>
        <dbReference type="ARBA" id="ARBA00023201"/>
    </source>
</evidence>
<evidence type="ECO:0000256" key="9">
    <source>
        <dbReference type="ARBA" id="ARBA00023136"/>
    </source>
</evidence>
<evidence type="ECO:0000256" key="8">
    <source>
        <dbReference type="ARBA" id="ARBA00023065"/>
    </source>
</evidence>
<keyword evidence="5 13" id="KW-0812">Transmembrane</keyword>
<feature type="transmembrane region" description="Helical" evidence="14">
    <location>
        <begin position="120"/>
        <end position="146"/>
    </location>
</feature>
<keyword evidence="9 14" id="KW-0472">Membrane</keyword>
<evidence type="ECO:0000256" key="1">
    <source>
        <dbReference type="ARBA" id="ARBA00004141"/>
    </source>
</evidence>
<comment type="similarity">
    <text evidence="2 13">Belongs to the amiloride-sensitive sodium channel (TC 1.A.6) family.</text>
</comment>
<evidence type="ECO:0000256" key="13">
    <source>
        <dbReference type="RuleBase" id="RU000679"/>
    </source>
</evidence>
<dbReference type="Pfam" id="PF00858">
    <property type="entry name" value="ASC"/>
    <property type="match status" value="1"/>
</dbReference>
<keyword evidence="7" id="KW-0915">Sodium</keyword>
<dbReference type="GO" id="GO:0005886">
    <property type="term" value="C:plasma membrane"/>
    <property type="evidence" value="ECO:0007669"/>
    <property type="project" value="TreeGrafter"/>
</dbReference>
<evidence type="ECO:0000256" key="7">
    <source>
        <dbReference type="ARBA" id="ARBA00023053"/>
    </source>
</evidence>
<evidence type="ECO:0000256" key="12">
    <source>
        <dbReference type="ARBA" id="ARBA00023303"/>
    </source>
</evidence>
<organism evidence="15 16">
    <name type="scientific">Pristionchus fissidentatus</name>
    <dbReference type="NCBI Taxonomy" id="1538716"/>
    <lineage>
        <taxon>Eukaryota</taxon>
        <taxon>Metazoa</taxon>
        <taxon>Ecdysozoa</taxon>
        <taxon>Nematoda</taxon>
        <taxon>Chromadorea</taxon>
        <taxon>Rhabditida</taxon>
        <taxon>Rhabditina</taxon>
        <taxon>Diplogasteromorpha</taxon>
        <taxon>Diplogasteroidea</taxon>
        <taxon>Neodiplogasteridae</taxon>
        <taxon>Pristionchus</taxon>
    </lineage>
</organism>
<protein>
    <recommendedName>
        <fullName evidence="17">Ion channel</fullName>
    </recommendedName>
</protein>
<evidence type="ECO:0000313" key="16">
    <source>
        <dbReference type="Proteomes" id="UP001432322"/>
    </source>
</evidence>
<sequence>TTNYEKIPAFDYWKNFGDTPIDCSESGTSGRKNEEWRILPLLQVVRKKRSIPVDNTMGTPGKGSCEEWNKNFKSVDDCKTWYKENGMVVNVFFESLEYKVLSESASYSIPSALNDLGGQAGLWLGFSLVSIVECLGLIVLLLMLCFTGIRINVAPHKEVKLEFSFH</sequence>
<evidence type="ECO:0000256" key="10">
    <source>
        <dbReference type="ARBA" id="ARBA00023180"/>
    </source>
</evidence>
<evidence type="ECO:0008006" key="17">
    <source>
        <dbReference type="Google" id="ProtNLM"/>
    </source>
</evidence>
<accession>A0AAV5WYA4</accession>
<keyword evidence="3 13" id="KW-0813">Transport</keyword>
<keyword evidence="11 13" id="KW-0739">Sodium transport</keyword>
<evidence type="ECO:0000256" key="4">
    <source>
        <dbReference type="ARBA" id="ARBA00022461"/>
    </source>
</evidence>
<keyword evidence="10" id="KW-0325">Glycoprotein</keyword>
<dbReference type="InterPro" id="IPR001873">
    <property type="entry name" value="ENaC"/>
</dbReference>
<dbReference type="AlphaFoldDB" id="A0AAV5WYA4"/>
<dbReference type="PANTHER" id="PTHR11690">
    <property type="entry name" value="AMILORIDE-SENSITIVE SODIUM CHANNEL-RELATED"/>
    <property type="match status" value="1"/>
</dbReference>
<keyword evidence="12 13" id="KW-0407">Ion channel</keyword>
<gene>
    <name evidence="15" type="ORF">PFISCL1PPCAC_27782</name>
</gene>
<keyword evidence="16" id="KW-1185">Reference proteome</keyword>
<keyword evidence="6 14" id="KW-1133">Transmembrane helix</keyword>
<feature type="non-terminal residue" evidence="15">
    <location>
        <position position="166"/>
    </location>
</feature>
<name>A0AAV5WYA4_9BILA</name>
<dbReference type="GO" id="GO:0015280">
    <property type="term" value="F:ligand-gated sodium channel activity"/>
    <property type="evidence" value="ECO:0007669"/>
    <property type="project" value="TreeGrafter"/>
</dbReference>
<dbReference type="PANTHER" id="PTHR11690:SF269">
    <property type="entry name" value="DEGENERIN-LIKE PROTEIN ASIC-2"/>
    <property type="match status" value="1"/>
</dbReference>
<dbReference type="Proteomes" id="UP001432322">
    <property type="component" value="Unassembled WGS sequence"/>
</dbReference>
<keyword evidence="4 13" id="KW-0894">Sodium channel</keyword>
<evidence type="ECO:0000256" key="3">
    <source>
        <dbReference type="ARBA" id="ARBA00022448"/>
    </source>
</evidence>